<keyword evidence="2" id="KW-0812">Transmembrane</keyword>
<reference evidence="3 4" key="1">
    <citation type="submission" date="2018-04" db="EMBL/GenBank/DDBJ databases">
        <title>Genome sequencing of Flavobacterium sp. HYN0048.</title>
        <authorList>
            <person name="Yi H."/>
            <person name="Baek C."/>
        </authorList>
    </citation>
    <scope>NUCLEOTIDE SEQUENCE [LARGE SCALE GENOMIC DNA]</scope>
    <source>
        <strain evidence="3 4">HYN0048</strain>
    </source>
</reference>
<gene>
    <name evidence="3" type="ORF">HYN48_07255</name>
</gene>
<evidence type="ECO:0000256" key="2">
    <source>
        <dbReference type="SAM" id="Phobius"/>
    </source>
</evidence>
<feature type="region of interest" description="Disordered" evidence="1">
    <location>
        <begin position="1"/>
        <end position="21"/>
    </location>
</feature>
<feature type="transmembrane region" description="Helical" evidence="2">
    <location>
        <begin position="53"/>
        <end position="75"/>
    </location>
</feature>
<keyword evidence="4" id="KW-1185">Reference proteome</keyword>
<dbReference type="EMBL" id="CP028811">
    <property type="protein sequence ID" value="AWA29890.1"/>
    <property type="molecule type" value="Genomic_DNA"/>
</dbReference>
<keyword evidence="2" id="KW-1133">Transmembrane helix</keyword>
<name>A0A2S0RF24_9FLAO</name>
<dbReference type="AlphaFoldDB" id="A0A2S0RF24"/>
<organism evidence="3 4">
    <name type="scientific">Flavobacterium magnum</name>
    <dbReference type="NCBI Taxonomy" id="2162713"/>
    <lineage>
        <taxon>Bacteria</taxon>
        <taxon>Pseudomonadati</taxon>
        <taxon>Bacteroidota</taxon>
        <taxon>Flavobacteriia</taxon>
        <taxon>Flavobacteriales</taxon>
        <taxon>Flavobacteriaceae</taxon>
        <taxon>Flavobacterium</taxon>
    </lineage>
</organism>
<dbReference type="Proteomes" id="UP000244193">
    <property type="component" value="Chromosome"/>
</dbReference>
<proteinExistence type="predicted"/>
<protein>
    <submittedName>
        <fullName evidence="3">Uncharacterized protein</fullName>
    </submittedName>
</protein>
<dbReference type="OrthoDB" id="1366482at2"/>
<evidence type="ECO:0000313" key="3">
    <source>
        <dbReference type="EMBL" id="AWA29890.1"/>
    </source>
</evidence>
<sequence length="423" mass="47648">MALREPNSKRQSLRAELESLSPQALKKRKEINDVLNSEDGDLSPLEKAIKKRVVPLILPFLTIAITAIIFFFNYMEGQRSKATDRYKSELDLVKMVWADMKNKDTGRIVDKSVTLLAEMYSANQSYYQRDGELIGITENQRPIQVYANTCPKLKDALNQKRNYIGINNEARKLKAATSTTALTDPMAAGTNKDGVNSGGSVTELKPKEMVDGVASLAPDKLKVYIQFSSLDYRNLVDELSRQLGDEFVVPGNDYVANTSGYGNEIRYYSKKSEPEAISLHQKVRQITGLDFQLRNINRPDIAHTIEVWYDNKPKPVPSGPVETTVRKSDTEGYSIEYSGQHLVAKGFMNVITPKLTVYFQKYKTDKATLRVNGKLWVFSLDKNQYVDVDGKRVWIMVAGFGKNDTARDILTYNITVGSGKQSR</sequence>
<evidence type="ECO:0000256" key="1">
    <source>
        <dbReference type="SAM" id="MobiDB-lite"/>
    </source>
</evidence>
<accession>A0A2S0RF24</accession>
<evidence type="ECO:0000313" key="4">
    <source>
        <dbReference type="Proteomes" id="UP000244193"/>
    </source>
</evidence>
<dbReference type="RefSeq" id="WP_108370474.1">
    <property type="nucleotide sequence ID" value="NZ_CP028811.1"/>
</dbReference>
<dbReference type="KEGG" id="fmg:HYN48_07255"/>
<keyword evidence="2" id="KW-0472">Membrane</keyword>